<comment type="caution">
    <text evidence="2">The sequence shown here is derived from an EMBL/GenBank/DDBJ whole genome shotgun (WGS) entry which is preliminary data.</text>
</comment>
<proteinExistence type="inferred from homology"/>
<dbReference type="SUPFAM" id="SSF53067">
    <property type="entry name" value="Actin-like ATPase domain"/>
    <property type="match status" value="1"/>
</dbReference>
<evidence type="ECO:0000313" key="3">
    <source>
        <dbReference type="Proteomes" id="UP000031408"/>
    </source>
</evidence>
<keyword evidence="3" id="KW-1185">Reference proteome</keyword>
<dbReference type="EMBL" id="JSVC01000009">
    <property type="protein sequence ID" value="KIC95088.1"/>
    <property type="molecule type" value="Genomic_DNA"/>
</dbReference>
<protein>
    <submittedName>
        <fullName evidence="2">ROK family transcriptional regulator</fullName>
    </submittedName>
</protein>
<reference evidence="2 3" key="1">
    <citation type="submission" date="2014-11" db="EMBL/GenBank/DDBJ databases">
        <title>Genome sequence of Flavihumibacter solisilvae 3-3.</title>
        <authorList>
            <person name="Zhou G."/>
            <person name="Li M."/>
            <person name="Wang G."/>
        </authorList>
    </citation>
    <scope>NUCLEOTIDE SEQUENCE [LARGE SCALE GENOMIC DNA]</scope>
    <source>
        <strain evidence="2 3">3-3</strain>
    </source>
</reference>
<dbReference type="InterPro" id="IPR043129">
    <property type="entry name" value="ATPase_NBD"/>
</dbReference>
<comment type="similarity">
    <text evidence="1">Belongs to the ROK (NagC/XylR) family.</text>
</comment>
<name>A0A0C1LIA6_9BACT</name>
<accession>A0A0C1LIA6</accession>
<dbReference type="STRING" id="1349421.OI18_08775"/>
<organism evidence="2 3">
    <name type="scientific">Flavihumibacter solisilvae</name>
    <dbReference type="NCBI Taxonomy" id="1349421"/>
    <lineage>
        <taxon>Bacteria</taxon>
        <taxon>Pseudomonadati</taxon>
        <taxon>Bacteroidota</taxon>
        <taxon>Chitinophagia</taxon>
        <taxon>Chitinophagales</taxon>
        <taxon>Chitinophagaceae</taxon>
        <taxon>Flavihumibacter</taxon>
    </lineage>
</organism>
<dbReference type="Proteomes" id="UP000031408">
    <property type="component" value="Unassembled WGS sequence"/>
</dbReference>
<dbReference type="InterPro" id="IPR000600">
    <property type="entry name" value="ROK"/>
</dbReference>
<evidence type="ECO:0000256" key="1">
    <source>
        <dbReference type="ARBA" id="ARBA00006479"/>
    </source>
</evidence>
<dbReference type="PANTHER" id="PTHR18964:SF149">
    <property type="entry name" value="BIFUNCTIONAL UDP-N-ACETYLGLUCOSAMINE 2-EPIMERASE_N-ACETYLMANNOSAMINE KINASE"/>
    <property type="match status" value="1"/>
</dbReference>
<dbReference type="AlphaFoldDB" id="A0A0C1LIA6"/>
<dbReference type="PANTHER" id="PTHR18964">
    <property type="entry name" value="ROK (REPRESSOR, ORF, KINASE) FAMILY"/>
    <property type="match status" value="1"/>
</dbReference>
<gene>
    <name evidence="2" type="ORF">OI18_08775</name>
</gene>
<sequence length="285" mass="31202">MTNWKMNNQLHIGIDLGGTNIRAGLLDGKELTSIHSKRINAKGSADEVLDDVFELVEKLRSENVGSIGIGVPGLVDLDKGEVFDVINIPSWTHIALKQILEDRFKIPVFVNNDANCFALGEYHFGKGLGTGSMIGLTIGSGLGTGIIIDGKLYAGRHCGAGEFGMMDYKDHYLEYYASGQFFWNIHHIDGETVFKRASAGDATALAMYEELGGHLGNAIKRILYALDINHFVLGGSVRFAYPFFRDSLWSSLETFAYRNTIETLKIESSELENAGLLGAAALYLT</sequence>
<dbReference type="Pfam" id="PF00480">
    <property type="entry name" value="ROK"/>
    <property type="match status" value="1"/>
</dbReference>
<evidence type="ECO:0000313" key="2">
    <source>
        <dbReference type="EMBL" id="KIC95088.1"/>
    </source>
</evidence>
<dbReference type="Gene3D" id="3.30.420.40">
    <property type="match status" value="2"/>
</dbReference>